<feature type="region of interest" description="Disordered" evidence="8">
    <location>
        <begin position="258"/>
        <end position="314"/>
    </location>
</feature>
<feature type="compositionally biased region" description="Low complexity" evidence="8">
    <location>
        <begin position="291"/>
        <end position="304"/>
    </location>
</feature>
<evidence type="ECO:0000256" key="2">
    <source>
        <dbReference type="ARBA" id="ARBA00022723"/>
    </source>
</evidence>
<evidence type="ECO:0000259" key="9">
    <source>
        <dbReference type="PROSITE" id="PS52027"/>
    </source>
</evidence>
<evidence type="ECO:0000256" key="1">
    <source>
        <dbReference type="ARBA" id="ARBA00010843"/>
    </source>
</evidence>
<dbReference type="GO" id="GO:0008270">
    <property type="term" value="F:zinc ion binding"/>
    <property type="evidence" value="ECO:0007669"/>
    <property type="project" value="UniProtKB-KW"/>
</dbReference>
<gene>
    <name evidence="10" type="ORF">NMOB1V02_LOCUS10894</name>
</gene>
<reference evidence="10" key="1">
    <citation type="submission" date="2020-11" db="EMBL/GenBank/DDBJ databases">
        <authorList>
            <person name="Tran Van P."/>
        </authorList>
    </citation>
    <scope>NUCLEOTIDE SEQUENCE</scope>
</reference>
<protein>
    <recommendedName>
        <fullName evidence="9">C2HC/C3H-type domain-containing protein</fullName>
    </recommendedName>
</protein>
<dbReference type="EMBL" id="OA887181">
    <property type="protein sequence ID" value="CAD7283278.1"/>
    <property type="molecule type" value="Genomic_DNA"/>
</dbReference>
<evidence type="ECO:0000256" key="3">
    <source>
        <dbReference type="ARBA" id="ARBA00022771"/>
    </source>
</evidence>
<keyword evidence="11" id="KW-1185">Reference proteome</keyword>
<feature type="coiled-coil region" evidence="7">
    <location>
        <begin position="41"/>
        <end position="83"/>
    </location>
</feature>
<organism evidence="10">
    <name type="scientific">Notodromas monacha</name>
    <dbReference type="NCBI Taxonomy" id="399045"/>
    <lineage>
        <taxon>Eukaryota</taxon>
        <taxon>Metazoa</taxon>
        <taxon>Ecdysozoa</taxon>
        <taxon>Arthropoda</taxon>
        <taxon>Crustacea</taxon>
        <taxon>Oligostraca</taxon>
        <taxon>Ostracoda</taxon>
        <taxon>Podocopa</taxon>
        <taxon>Podocopida</taxon>
        <taxon>Cypridocopina</taxon>
        <taxon>Cypridoidea</taxon>
        <taxon>Cyprididae</taxon>
        <taxon>Notodromas</taxon>
    </lineage>
</organism>
<dbReference type="PANTHER" id="PTHR14649:SF1">
    <property type="entry name" value="ZINC FINGER C2HC DOMAIN-CONTAINING PROTEIN 1C"/>
    <property type="match status" value="1"/>
</dbReference>
<comment type="similarity">
    <text evidence="1">Belongs to the ZC2HC1 family.</text>
</comment>
<evidence type="ECO:0000313" key="11">
    <source>
        <dbReference type="Proteomes" id="UP000678499"/>
    </source>
</evidence>
<keyword evidence="4" id="KW-0862">Zinc</keyword>
<keyword evidence="5 7" id="KW-0175">Coiled coil</keyword>
<evidence type="ECO:0000256" key="7">
    <source>
        <dbReference type="SAM" id="Coils"/>
    </source>
</evidence>
<dbReference type="PANTHER" id="PTHR14649">
    <property type="entry name" value="ZINC FINGER C2HC DOMAIN-CONTAINING PROTEIN 1C"/>
    <property type="match status" value="1"/>
</dbReference>
<feature type="region of interest" description="Disordered" evidence="8">
    <location>
        <begin position="86"/>
        <end position="214"/>
    </location>
</feature>
<dbReference type="Pfam" id="PF13913">
    <property type="entry name" value="zf-C2HC_2"/>
    <property type="match status" value="2"/>
</dbReference>
<evidence type="ECO:0000313" key="10">
    <source>
        <dbReference type="EMBL" id="CAD7283278.1"/>
    </source>
</evidence>
<feature type="region of interest" description="Disordered" evidence="8">
    <location>
        <begin position="327"/>
        <end position="347"/>
    </location>
</feature>
<dbReference type="Proteomes" id="UP000678499">
    <property type="component" value="Unassembled WGS sequence"/>
</dbReference>
<keyword evidence="3 6" id="KW-0863">Zinc-finger</keyword>
<dbReference type="InterPro" id="IPR049899">
    <property type="entry name" value="Znf_C2HC_C3H"/>
</dbReference>
<feature type="compositionally biased region" description="Low complexity" evidence="8">
    <location>
        <begin position="86"/>
        <end position="109"/>
    </location>
</feature>
<evidence type="ECO:0000256" key="4">
    <source>
        <dbReference type="ARBA" id="ARBA00022833"/>
    </source>
</evidence>
<evidence type="ECO:0000256" key="5">
    <source>
        <dbReference type="ARBA" id="ARBA00023054"/>
    </source>
</evidence>
<feature type="compositionally biased region" description="Polar residues" evidence="8">
    <location>
        <begin position="116"/>
        <end position="132"/>
    </location>
</feature>
<feature type="compositionally biased region" description="Gly residues" evidence="8">
    <location>
        <begin position="277"/>
        <end position="290"/>
    </location>
</feature>
<evidence type="ECO:0000256" key="6">
    <source>
        <dbReference type="PROSITE-ProRule" id="PRU01371"/>
    </source>
</evidence>
<proteinExistence type="inferred from homology"/>
<name>A0A7R9BX57_9CRUS</name>
<dbReference type="OrthoDB" id="10255185at2759"/>
<dbReference type="AlphaFoldDB" id="A0A7R9BX57"/>
<dbReference type="EMBL" id="CAJPEX010005144">
    <property type="protein sequence ID" value="CAG0923430.1"/>
    <property type="molecule type" value="Genomic_DNA"/>
</dbReference>
<feature type="domain" description="C2HC/C3H-type" evidence="9">
    <location>
        <begin position="350"/>
        <end position="379"/>
    </location>
</feature>
<dbReference type="InterPro" id="IPR026104">
    <property type="entry name" value="ZNF_C2HC_dom_1C"/>
</dbReference>
<sequence length="383" mass="40426">MSNCLQVEVRSALKPDLNGNNNNNSEALAILDGADLPTRDRELLKQMFQEERRRLQEEMERREESLMAKIRSQEQEIRRLHNNSAPATALAGPAGPAGSSSSLAAGAGANHHRSTGAISSNNNNTKRASPTATLGHADGGGGRMKPKAGKRASDPTSSAAVTAAATSHLLHPPTGGGGGASSSAGKLNPATRRNTYRPPLPGKNKSSSGGSVVSVPAATKPRVWMNFNVDRLPKHEEICAKTSSKVRKKYDAAKMRTQGLEGELMPGPSSNKRAVMQGGGNKRGGGGGGKAAAASSSSSSPQGNKNKKDWRAKREEFLEAMREAKKVQKHLAAGGKLEDLPPPKPMDTSDYIPCPHCGRKFGEAAADRHISKCANIKSNKPSR</sequence>
<evidence type="ECO:0000256" key="8">
    <source>
        <dbReference type="SAM" id="MobiDB-lite"/>
    </source>
</evidence>
<dbReference type="Gene3D" id="3.30.160.60">
    <property type="entry name" value="Classic Zinc Finger"/>
    <property type="match status" value="1"/>
</dbReference>
<dbReference type="PROSITE" id="PS52027">
    <property type="entry name" value="ZF_C2HC_C3H"/>
    <property type="match status" value="1"/>
</dbReference>
<feature type="compositionally biased region" description="Low complexity" evidence="8">
    <location>
        <begin position="154"/>
        <end position="167"/>
    </location>
</feature>
<keyword evidence="2" id="KW-0479">Metal-binding</keyword>
<accession>A0A7R9BX57</accession>